<reference evidence="3" key="1">
    <citation type="submission" date="2017-11" db="EMBL/GenBank/DDBJ databases">
        <authorList>
            <person name="Watanabe M."/>
            <person name="Kojima H."/>
        </authorList>
    </citation>
    <scope>NUCLEOTIDE SEQUENCE [LARGE SCALE GENOMIC DNA]</scope>
    <source>
        <strain evidence="3">Tokyo 01</strain>
    </source>
</reference>
<name>A0A401FT33_9BACT</name>
<evidence type="ECO:0000313" key="2">
    <source>
        <dbReference type="EMBL" id="GBC60113.1"/>
    </source>
</evidence>
<dbReference type="Gene3D" id="3.40.50.300">
    <property type="entry name" value="P-loop containing nucleotide triphosphate hydrolases"/>
    <property type="match status" value="1"/>
</dbReference>
<evidence type="ECO:0000313" key="3">
    <source>
        <dbReference type="Proteomes" id="UP000288096"/>
    </source>
</evidence>
<organism evidence="2 3">
    <name type="scientific">Desulfonema ishimotonii</name>
    <dbReference type="NCBI Taxonomy" id="45657"/>
    <lineage>
        <taxon>Bacteria</taxon>
        <taxon>Pseudomonadati</taxon>
        <taxon>Thermodesulfobacteriota</taxon>
        <taxon>Desulfobacteria</taxon>
        <taxon>Desulfobacterales</taxon>
        <taxon>Desulfococcaceae</taxon>
        <taxon>Desulfonema</taxon>
    </lineage>
</organism>
<dbReference type="PANTHER" id="PTHR43581">
    <property type="entry name" value="ATP/GTP PHOSPHATASE"/>
    <property type="match status" value="1"/>
</dbReference>
<reference evidence="3" key="2">
    <citation type="submission" date="2019-01" db="EMBL/GenBank/DDBJ databases">
        <title>Genome sequence of Desulfonema ishimotonii strain Tokyo 01.</title>
        <authorList>
            <person name="Fukui M."/>
        </authorList>
    </citation>
    <scope>NUCLEOTIDE SEQUENCE [LARGE SCALE GENOMIC DNA]</scope>
    <source>
        <strain evidence="3">Tokyo 01</strain>
    </source>
</reference>
<keyword evidence="3" id="KW-1185">Reference proteome</keyword>
<dbReference type="InterPro" id="IPR041685">
    <property type="entry name" value="AAA_GajA/Old/RecF-like"/>
</dbReference>
<dbReference type="Pfam" id="PF13175">
    <property type="entry name" value="AAA_15"/>
    <property type="match status" value="1"/>
</dbReference>
<dbReference type="CDD" id="cd00267">
    <property type="entry name" value="ABC_ATPase"/>
    <property type="match status" value="1"/>
</dbReference>
<comment type="caution">
    <text evidence="2">The sequence shown here is derived from an EMBL/GenBank/DDBJ whole genome shotgun (WGS) entry which is preliminary data.</text>
</comment>
<proteinExistence type="predicted"/>
<dbReference type="RefSeq" id="WP_124327564.1">
    <property type="nucleotide sequence ID" value="NZ_BEXT01000001.1"/>
</dbReference>
<dbReference type="Proteomes" id="UP000288096">
    <property type="component" value="Unassembled WGS sequence"/>
</dbReference>
<feature type="domain" description="Endonuclease GajA/Old nuclease/RecF-like AAA" evidence="1">
    <location>
        <begin position="8"/>
        <end position="373"/>
    </location>
</feature>
<dbReference type="EMBL" id="BEXT01000001">
    <property type="protein sequence ID" value="GBC60113.1"/>
    <property type="molecule type" value="Genomic_DNA"/>
</dbReference>
<dbReference type="OrthoDB" id="5422899at2"/>
<accession>A0A401FT33</accession>
<dbReference type="InterPro" id="IPR051396">
    <property type="entry name" value="Bact_Antivir_Def_Nuclease"/>
</dbReference>
<dbReference type="InterPro" id="IPR027417">
    <property type="entry name" value="P-loop_NTPase"/>
</dbReference>
<dbReference type="PANTHER" id="PTHR43581:SF4">
    <property type="entry name" value="ATP_GTP PHOSPHATASE"/>
    <property type="match status" value="1"/>
</dbReference>
<gene>
    <name evidence="2" type="ORF">DENIS_1058</name>
</gene>
<protein>
    <recommendedName>
        <fullName evidence="1">Endonuclease GajA/Old nuclease/RecF-like AAA domain-containing protein</fullName>
    </recommendedName>
</protein>
<sequence>MKFNFEKFGYIDKGTLRLADLTLICGPNNVGKTYVSYCIYGFIRHFKKLVDLSLSPEQISALKADGSLSIDLTQYQQRLADYIKSASEKFSQTLTDYFNAPDDFFSKAKVRFSYDNFSIDLSQGFKQIAMFGQSETLLFDKAPDETALSIAIQVSEKPGKSKLPSRILDDVIGRAIAECLFAGTLPKPFVVTSERTGIALFYKELDISKNAILKHLSESDKPDPIALLNSMRSRYARPIQDNIDVVRDYDNLSRRKSFIREDRKTYKPVLDALHDLSGGSFKIVDKQVLYHPKKERNRDKVIVPVYMASSSVKSLFLIDLYINCLAEKQGLLVIDEPELNLHPDNQRRMAGLLARLVNAGIKVMVTTHSDYLIRELNNRIMLNNEVENKQALMKNAKMVEQDILRPDQVKAFSLKDSHSVKEVPVDRYGINMEIFDDLIADANDLADSIYYSIRE</sequence>
<dbReference type="AlphaFoldDB" id="A0A401FT33"/>
<dbReference type="SUPFAM" id="SSF52540">
    <property type="entry name" value="P-loop containing nucleoside triphosphate hydrolases"/>
    <property type="match status" value="1"/>
</dbReference>
<evidence type="ECO:0000259" key="1">
    <source>
        <dbReference type="Pfam" id="PF13175"/>
    </source>
</evidence>